<sequence length="174" mass="18922">MAASHLDEAAHADVICVFGAAEYNGRPSRILRARLEHALELYRRGIAPTILTLGGSAPGDNYSEGGVGAAFMRANGVPASAIIAETESRTTEESIEQVIRISRRNGFSSIVVVSDPPHVFRIRSIFAADGMRVLVSPRPTIRDSNDLIAEYKEIAHEILGYTFWRLHSVAAHAL</sequence>
<dbReference type="InterPro" id="IPR003848">
    <property type="entry name" value="DUF218"/>
</dbReference>
<dbReference type="EMBL" id="CABQ01000078">
    <property type="protein sequence ID" value="CBI07217.1"/>
    <property type="molecule type" value="Genomic_DNA"/>
</dbReference>
<dbReference type="AlphaFoldDB" id="E6QJ01"/>
<protein>
    <recommendedName>
        <fullName evidence="1">DUF218 domain-containing protein</fullName>
    </recommendedName>
</protein>
<reference evidence="2" key="1">
    <citation type="submission" date="2009-10" db="EMBL/GenBank/DDBJ databases">
        <title>Diversity of trophic interactions inside an arsenic-rich microbial ecosystem.</title>
        <authorList>
            <person name="Bertin P.N."/>
            <person name="Heinrich-Salmeron A."/>
            <person name="Pelletier E."/>
            <person name="Goulhen-Chollet F."/>
            <person name="Arsene-Ploetze F."/>
            <person name="Gallien S."/>
            <person name="Calteau A."/>
            <person name="Vallenet D."/>
            <person name="Casiot C."/>
            <person name="Chane-Woon-Ming B."/>
            <person name="Giloteaux L."/>
            <person name="Barakat M."/>
            <person name="Bonnefoy V."/>
            <person name="Bruneel O."/>
            <person name="Chandler M."/>
            <person name="Cleiss J."/>
            <person name="Duran R."/>
            <person name="Elbaz-Poulichet F."/>
            <person name="Fonknechten N."/>
            <person name="Lauga B."/>
            <person name="Mornico D."/>
            <person name="Ortet P."/>
            <person name="Schaeffer C."/>
            <person name="Siguier P."/>
            <person name="Alexander Thil Smith A."/>
            <person name="Van Dorsselaer A."/>
            <person name="Weissenbach J."/>
            <person name="Medigue C."/>
            <person name="Le Paslier D."/>
        </authorList>
    </citation>
    <scope>NUCLEOTIDE SEQUENCE</scope>
</reference>
<name>E6QJ01_9ZZZZ</name>
<accession>E6QJ01</accession>
<proteinExistence type="predicted"/>
<dbReference type="InterPro" id="IPR051599">
    <property type="entry name" value="Cell_Envelope_Assoc"/>
</dbReference>
<dbReference type="Pfam" id="PF02698">
    <property type="entry name" value="DUF218"/>
    <property type="match status" value="1"/>
</dbReference>
<evidence type="ECO:0000313" key="2">
    <source>
        <dbReference type="EMBL" id="CBI07217.1"/>
    </source>
</evidence>
<dbReference type="PANTHER" id="PTHR30336:SF20">
    <property type="entry name" value="DUF218 DOMAIN-CONTAINING PROTEIN"/>
    <property type="match status" value="1"/>
</dbReference>
<dbReference type="PANTHER" id="PTHR30336">
    <property type="entry name" value="INNER MEMBRANE PROTEIN, PROBABLE PERMEASE"/>
    <property type="match status" value="1"/>
</dbReference>
<dbReference type="Gene3D" id="3.40.50.620">
    <property type="entry name" value="HUPs"/>
    <property type="match status" value="1"/>
</dbReference>
<dbReference type="InterPro" id="IPR014729">
    <property type="entry name" value="Rossmann-like_a/b/a_fold"/>
</dbReference>
<organism evidence="2">
    <name type="scientific">mine drainage metagenome</name>
    <dbReference type="NCBI Taxonomy" id="410659"/>
    <lineage>
        <taxon>unclassified sequences</taxon>
        <taxon>metagenomes</taxon>
        <taxon>ecological metagenomes</taxon>
    </lineage>
</organism>
<comment type="caution">
    <text evidence="2">The sequence shown here is derived from an EMBL/GenBank/DDBJ whole genome shotgun (WGS) entry which is preliminary data.</text>
</comment>
<evidence type="ECO:0000259" key="1">
    <source>
        <dbReference type="Pfam" id="PF02698"/>
    </source>
</evidence>
<dbReference type="CDD" id="cd06259">
    <property type="entry name" value="YdcF-like"/>
    <property type="match status" value="1"/>
</dbReference>
<dbReference type="GO" id="GO:0005886">
    <property type="term" value="C:plasma membrane"/>
    <property type="evidence" value="ECO:0007669"/>
    <property type="project" value="TreeGrafter"/>
</dbReference>
<gene>
    <name evidence="2" type="ORF">CARN6_0542</name>
</gene>
<feature type="domain" description="DUF218" evidence="1">
    <location>
        <begin position="13"/>
        <end position="160"/>
    </location>
</feature>